<evidence type="ECO:0000259" key="5">
    <source>
        <dbReference type="PROSITE" id="PS50943"/>
    </source>
</evidence>
<evidence type="ECO:0000256" key="3">
    <source>
        <dbReference type="ARBA" id="ARBA00023125"/>
    </source>
</evidence>
<comment type="caution">
    <text evidence="6">The sequence shown here is derived from an EMBL/GenBank/DDBJ whole genome shotgun (WGS) entry which is preliminary data.</text>
</comment>
<dbReference type="Pfam" id="PF01381">
    <property type="entry name" value="HTH_3"/>
    <property type="match status" value="1"/>
</dbReference>
<accession>A0ABU7LXH4</accession>
<dbReference type="Proteomes" id="UP001310692">
    <property type="component" value="Unassembled WGS sequence"/>
</dbReference>
<dbReference type="InterPro" id="IPR050807">
    <property type="entry name" value="TransReg_Diox_bact_type"/>
</dbReference>
<dbReference type="PANTHER" id="PTHR46797:SF23">
    <property type="entry name" value="HTH-TYPE TRANSCRIPTIONAL REGULATOR SUTR"/>
    <property type="match status" value="1"/>
</dbReference>
<comment type="similarity">
    <text evidence="1">Belongs to the short-chain fatty acyl-CoA assimilation regulator (ScfR) family.</text>
</comment>
<keyword evidence="2" id="KW-0805">Transcription regulation</keyword>
<dbReference type="SUPFAM" id="SSF47413">
    <property type="entry name" value="lambda repressor-like DNA-binding domains"/>
    <property type="match status" value="1"/>
</dbReference>
<dbReference type="Pfam" id="PF06114">
    <property type="entry name" value="Peptidase_M78"/>
    <property type="match status" value="1"/>
</dbReference>
<dbReference type="SMART" id="SM00530">
    <property type="entry name" value="HTH_XRE"/>
    <property type="match status" value="1"/>
</dbReference>
<dbReference type="InterPro" id="IPR010982">
    <property type="entry name" value="Lambda_DNA-bd_dom_sf"/>
</dbReference>
<name>A0ABU7LXH4_9PROT</name>
<reference evidence="6 7" key="1">
    <citation type="submission" date="2024-01" db="EMBL/GenBank/DDBJ databases">
        <title>Hyphobacterium bacterium isolated from marine sediment.</title>
        <authorList>
            <person name="Zhao S."/>
        </authorList>
    </citation>
    <scope>NUCLEOTIDE SEQUENCE [LARGE SCALE GENOMIC DNA]</scope>
    <source>
        <strain evidence="6 7">Y60-23</strain>
    </source>
</reference>
<dbReference type="InterPro" id="IPR010359">
    <property type="entry name" value="IrrE_HExxH"/>
</dbReference>
<keyword evidence="7" id="KW-1185">Reference proteome</keyword>
<feature type="domain" description="HTH cro/C1-type" evidence="5">
    <location>
        <begin position="17"/>
        <end position="71"/>
    </location>
</feature>
<dbReference type="Gene3D" id="1.10.260.40">
    <property type="entry name" value="lambda repressor-like DNA-binding domains"/>
    <property type="match status" value="1"/>
</dbReference>
<proteinExistence type="inferred from homology"/>
<evidence type="ECO:0000313" key="7">
    <source>
        <dbReference type="Proteomes" id="UP001310692"/>
    </source>
</evidence>
<protein>
    <submittedName>
        <fullName evidence="6">Short-chain fatty acyl-CoA regulator family protein</fullName>
    </submittedName>
</protein>
<dbReference type="InterPro" id="IPR026281">
    <property type="entry name" value="HTH_RamB"/>
</dbReference>
<dbReference type="InterPro" id="IPR018653">
    <property type="entry name" value="ScfR_C"/>
</dbReference>
<dbReference type="PROSITE" id="PS50943">
    <property type="entry name" value="HTH_CROC1"/>
    <property type="match status" value="1"/>
</dbReference>
<dbReference type="CDD" id="cd00093">
    <property type="entry name" value="HTH_XRE"/>
    <property type="match status" value="1"/>
</dbReference>
<dbReference type="EMBL" id="JAZDRO010000001">
    <property type="protein sequence ID" value="MEE2565695.1"/>
    <property type="molecule type" value="Genomic_DNA"/>
</dbReference>
<dbReference type="PANTHER" id="PTHR46797">
    <property type="entry name" value="HTH-TYPE TRANSCRIPTIONAL REGULATOR"/>
    <property type="match status" value="1"/>
</dbReference>
<evidence type="ECO:0000256" key="2">
    <source>
        <dbReference type="ARBA" id="ARBA00023015"/>
    </source>
</evidence>
<dbReference type="RefSeq" id="WP_330195227.1">
    <property type="nucleotide sequence ID" value="NZ_JAZDRO010000001.1"/>
</dbReference>
<dbReference type="PIRSF" id="PIRSF019251">
    <property type="entry name" value="Rv0465c"/>
    <property type="match status" value="1"/>
</dbReference>
<sequence length="475" mass="52526">MLEPTTPQEKIFAGARLRRLRREQGLTQAEAAEALGVSPSYLNLLERNQRPITARVLLALADTFDIDVRGFAEGSDRQLVADLEEAAAEPVLSALALDRIELTELAESQPRAAEALTRLHQAYRESTGAAAEMMSRISGGAHVGAGGAPEAVRDAIDAQRNHFPELETAAEDLARKLKLVTRHRDRTLEDHLQDAHGVVVRVFEDAVMGGTRRRLDFHARRLMLAESLPLEARPFQMATAIALLEQGELIDELADRPGFAAKEARTLYRISLANYFAAALLMPYSAFLKAAEASRYDIELLCRRFEASFETVCHRLTTLQRQGERGVPFFMVRVDLAGNVSKRHGGGVLPFARSGGGCPKWALYEAFRTPERLLRQRFELPDGSAYVSVVRAIHKPGAPGEPPVRYAVAVGCEWENAERILYADGLAETDAAKIGLACRICERPACAHRAFPPMNRPLQPDPWRRSLSPYAFDEG</sequence>
<gene>
    <name evidence="6" type="ORF">V0U35_03305</name>
</gene>
<dbReference type="Pfam" id="PF09856">
    <property type="entry name" value="ScfRs"/>
    <property type="match status" value="1"/>
</dbReference>
<organism evidence="6 7">
    <name type="scientific">Hyphobacterium marinum</name>
    <dbReference type="NCBI Taxonomy" id="3116574"/>
    <lineage>
        <taxon>Bacteria</taxon>
        <taxon>Pseudomonadati</taxon>
        <taxon>Pseudomonadota</taxon>
        <taxon>Alphaproteobacteria</taxon>
        <taxon>Maricaulales</taxon>
        <taxon>Maricaulaceae</taxon>
        <taxon>Hyphobacterium</taxon>
    </lineage>
</organism>
<evidence type="ECO:0000256" key="1">
    <source>
        <dbReference type="ARBA" id="ARBA00007227"/>
    </source>
</evidence>
<evidence type="ECO:0000313" key="6">
    <source>
        <dbReference type="EMBL" id="MEE2565695.1"/>
    </source>
</evidence>
<keyword evidence="3" id="KW-0238">DNA-binding</keyword>
<evidence type="ECO:0000256" key="4">
    <source>
        <dbReference type="ARBA" id="ARBA00023163"/>
    </source>
</evidence>
<keyword evidence="4" id="KW-0804">Transcription</keyword>
<dbReference type="InterPro" id="IPR001387">
    <property type="entry name" value="Cro/C1-type_HTH"/>
</dbReference>